<feature type="compositionally biased region" description="Low complexity" evidence="1">
    <location>
        <begin position="43"/>
        <end position="54"/>
    </location>
</feature>
<keyword evidence="4" id="KW-1185">Reference proteome</keyword>
<protein>
    <submittedName>
        <fullName evidence="3">Uncharacterized protein</fullName>
    </submittedName>
</protein>
<dbReference type="Proteomes" id="UP001295423">
    <property type="component" value="Unassembled WGS sequence"/>
</dbReference>
<feature type="region of interest" description="Disordered" evidence="1">
    <location>
        <begin position="1"/>
        <end position="54"/>
    </location>
</feature>
<feature type="transmembrane region" description="Helical" evidence="2">
    <location>
        <begin position="68"/>
        <end position="87"/>
    </location>
</feature>
<comment type="caution">
    <text evidence="3">The sequence shown here is derived from an EMBL/GenBank/DDBJ whole genome shotgun (WGS) entry which is preliminary data.</text>
</comment>
<feature type="compositionally biased region" description="Basic residues" evidence="1">
    <location>
        <begin position="1"/>
        <end position="11"/>
    </location>
</feature>
<reference evidence="3" key="1">
    <citation type="submission" date="2023-08" db="EMBL/GenBank/DDBJ databases">
        <authorList>
            <person name="Audoor S."/>
            <person name="Bilcke G."/>
        </authorList>
    </citation>
    <scope>NUCLEOTIDE SEQUENCE</scope>
</reference>
<gene>
    <name evidence="3" type="ORF">CYCCA115_LOCUS19159</name>
</gene>
<evidence type="ECO:0000313" key="4">
    <source>
        <dbReference type="Proteomes" id="UP001295423"/>
    </source>
</evidence>
<accession>A0AAD2PWK4</accession>
<keyword evidence="2" id="KW-0812">Transmembrane</keyword>
<organism evidence="3 4">
    <name type="scientific">Cylindrotheca closterium</name>
    <dbReference type="NCBI Taxonomy" id="2856"/>
    <lineage>
        <taxon>Eukaryota</taxon>
        <taxon>Sar</taxon>
        <taxon>Stramenopiles</taxon>
        <taxon>Ochrophyta</taxon>
        <taxon>Bacillariophyta</taxon>
        <taxon>Bacillariophyceae</taxon>
        <taxon>Bacillariophycidae</taxon>
        <taxon>Bacillariales</taxon>
        <taxon>Bacillariaceae</taxon>
        <taxon>Cylindrotheca</taxon>
    </lineage>
</organism>
<dbReference type="InterPro" id="IPR011993">
    <property type="entry name" value="PH-like_dom_sf"/>
</dbReference>
<name>A0AAD2PWK4_9STRA</name>
<evidence type="ECO:0000256" key="2">
    <source>
        <dbReference type="SAM" id="Phobius"/>
    </source>
</evidence>
<keyword evidence="2" id="KW-1133">Transmembrane helix</keyword>
<evidence type="ECO:0000256" key="1">
    <source>
        <dbReference type="SAM" id="MobiDB-lite"/>
    </source>
</evidence>
<dbReference type="Gene3D" id="2.30.29.30">
    <property type="entry name" value="Pleckstrin-homology domain (PH domain)/Phosphotyrosine-binding domain (PTB)"/>
    <property type="match status" value="1"/>
</dbReference>
<evidence type="ECO:0000313" key="3">
    <source>
        <dbReference type="EMBL" id="CAJ1961363.1"/>
    </source>
</evidence>
<feature type="compositionally biased region" description="Low complexity" evidence="1">
    <location>
        <begin position="26"/>
        <end position="35"/>
    </location>
</feature>
<sequence length="329" mass="35869">MAAYPQHHHLIRLPPPPPPPQHSHSHYASSSSGGSSYSGGGSSYSNGSSSSSGGDMSTMYPYKMENNITAYSSLMFLAVGVLVARIFNFFRLNCTKLENSKRQGYLGVSNANPVQHAPFRDNPAAALRNRKTNKQPPSPNHPAMRTVPTKAINIETMQRLQTTGIRMMAHGVHCDPRKVWLTMDNQSINWQSEFQRQVPDLKGTPKMVPVRGSLHRINWPMIEYIDVGKRTDALKQATHVAGHLCFSLLTQEGSLDLQANSQLERDTLVSCIGMKLDELLGQDWRQLAPVGGSPSSAAGVSSASGAAAPGFSNSSFSIHQPFPESFVDV</sequence>
<keyword evidence="2" id="KW-0472">Membrane</keyword>
<proteinExistence type="predicted"/>
<dbReference type="EMBL" id="CAKOGP040002091">
    <property type="protein sequence ID" value="CAJ1961363.1"/>
    <property type="molecule type" value="Genomic_DNA"/>
</dbReference>
<dbReference type="AlphaFoldDB" id="A0AAD2PWK4"/>